<dbReference type="Proteomes" id="UP000011083">
    <property type="component" value="Unassembled WGS sequence"/>
</dbReference>
<dbReference type="KEGG" id="acan:ACA1_325520"/>
<gene>
    <name evidence="1" type="ORF">ACA1_325520</name>
</gene>
<dbReference type="VEuPathDB" id="AmoebaDB:ACA1_325520"/>
<dbReference type="GeneID" id="14922900"/>
<keyword evidence="2" id="KW-1185">Reference proteome</keyword>
<name>L8H9W5_ACACF</name>
<dbReference type="RefSeq" id="XP_004348354.1">
    <property type="nucleotide sequence ID" value="XM_004348304.1"/>
</dbReference>
<reference evidence="1 2" key="1">
    <citation type="journal article" date="2013" name="Genome Biol.">
        <title>Genome of Acanthamoeba castellanii highlights extensive lateral gene transfer and early evolution of tyrosine kinase signaling.</title>
        <authorList>
            <person name="Clarke M."/>
            <person name="Lohan A.J."/>
            <person name="Liu B."/>
            <person name="Lagkouvardos I."/>
            <person name="Roy S."/>
            <person name="Zafar N."/>
            <person name="Bertelli C."/>
            <person name="Schilde C."/>
            <person name="Kianianmomeni A."/>
            <person name="Burglin T.R."/>
            <person name="Frech C."/>
            <person name="Turcotte B."/>
            <person name="Kopec K.O."/>
            <person name="Synnott J.M."/>
            <person name="Choo C."/>
            <person name="Paponov I."/>
            <person name="Finkler A."/>
            <person name="Soon Heng Tan C."/>
            <person name="Hutchins A.P."/>
            <person name="Weinmeier T."/>
            <person name="Rattei T."/>
            <person name="Chu J.S."/>
            <person name="Gimenez G."/>
            <person name="Irimia M."/>
            <person name="Rigden D.J."/>
            <person name="Fitzpatrick D.A."/>
            <person name="Lorenzo-Morales J."/>
            <person name="Bateman A."/>
            <person name="Chiu C.H."/>
            <person name="Tang P."/>
            <person name="Hegemann P."/>
            <person name="Fromm H."/>
            <person name="Raoult D."/>
            <person name="Greub G."/>
            <person name="Miranda-Saavedra D."/>
            <person name="Chen N."/>
            <person name="Nash P."/>
            <person name="Ginger M.L."/>
            <person name="Horn M."/>
            <person name="Schaap P."/>
            <person name="Caler L."/>
            <person name="Loftus B."/>
        </authorList>
    </citation>
    <scope>NUCLEOTIDE SEQUENCE [LARGE SCALE GENOMIC DNA]</scope>
    <source>
        <strain evidence="1 2">Neff</strain>
    </source>
</reference>
<dbReference type="EMBL" id="KB007891">
    <property type="protein sequence ID" value="ELR21980.1"/>
    <property type="molecule type" value="Genomic_DNA"/>
</dbReference>
<accession>L8H9W5</accession>
<sequence length="143" mass="16015">MTDDTKVCPALNLKESDPAENQEEDRIMRHAFKKVPPSDRPGTDNKFGFWLEGFPAVPGQPVVLVFEGRQVYHSGNLNGDVQENFKVDLPPITAQSTSELNIQLKIGTKNFDNTLKVDVKDGRNLKLVFTDKGLSIQQRSQAF</sequence>
<organism evidence="1 2">
    <name type="scientific">Acanthamoeba castellanii (strain ATCC 30010 / Neff)</name>
    <dbReference type="NCBI Taxonomy" id="1257118"/>
    <lineage>
        <taxon>Eukaryota</taxon>
        <taxon>Amoebozoa</taxon>
        <taxon>Discosea</taxon>
        <taxon>Longamoebia</taxon>
        <taxon>Centramoebida</taxon>
        <taxon>Acanthamoebidae</taxon>
        <taxon>Acanthamoeba</taxon>
    </lineage>
</organism>
<evidence type="ECO:0000313" key="2">
    <source>
        <dbReference type="Proteomes" id="UP000011083"/>
    </source>
</evidence>
<proteinExistence type="predicted"/>
<protein>
    <submittedName>
        <fullName evidence="1">Uncharacterized protein</fullName>
    </submittedName>
</protein>
<dbReference type="AlphaFoldDB" id="L8H9W5"/>
<evidence type="ECO:0000313" key="1">
    <source>
        <dbReference type="EMBL" id="ELR21980.1"/>
    </source>
</evidence>